<name>A0A6A6QIR5_9PEZI</name>
<proteinExistence type="predicted"/>
<organism evidence="2 3">
    <name type="scientific">Lophium mytilinum</name>
    <dbReference type="NCBI Taxonomy" id="390894"/>
    <lineage>
        <taxon>Eukaryota</taxon>
        <taxon>Fungi</taxon>
        <taxon>Dikarya</taxon>
        <taxon>Ascomycota</taxon>
        <taxon>Pezizomycotina</taxon>
        <taxon>Dothideomycetes</taxon>
        <taxon>Pleosporomycetidae</taxon>
        <taxon>Mytilinidiales</taxon>
        <taxon>Mytilinidiaceae</taxon>
        <taxon>Lophium</taxon>
    </lineage>
</organism>
<evidence type="ECO:0000313" key="3">
    <source>
        <dbReference type="Proteomes" id="UP000799750"/>
    </source>
</evidence>
<reference evidence="2" key="1">
    <citation type="journal article" date="2020" name="Stud. Mycol.">
        <title>101 Dothideomycetes genomes: a test case for predicting lifestyles and emergence of pathogens.</title>
        <authorList>
            <person name="Haridas S."/>
            <person name="Albert R."/>
            <person name="Binder M."/>
            <person name="Bloem J."/>
            <person name="Labutti K."/>
            <person name="Salamov A."/>
            <person name="Andreopoulos B."/>
            <person name="Baker S."/>
            <person name="Barry K."/>
            <person name="Bills G."/>
            <person name="Bluhm B."/>
            <person name="Cannon C."/>
            <person name="Castanera R."/>
            <person name="Culley D."/>
            <person name="Daum C."/>
            <person name="Ezra D."/>
            <person name="Gonzalez J."/>
            <person name="Henrissat B."/>
            <person name="Kuo A."/>
            <person name="Liang C."/>
            <person name="Lipzen A."/>
            <person name="Lutzoni F."/>
            <person name="Magnuson J."/>
            <person name="Mondo S."/>
            <person name="Nolan M."/>
            <person name="Ohm R."/>
            <person name="Pangilinan J."/>
            <person name="Park H.-J."/>
            <person name="Ramirez L."/>
            <person name="Alfaro M."/>
            <person name="Sun H."/>
            <person name="Tritt A."/>
            <person name="Yoshinaga Y."/>
            <person name="Zwiers L.-H."/>
            <person name="Turgeon B."/>
            <person name="Goodwin S."/>
            <person name="Spatafora J."/>
            <person name="Crous P."/>
            <person name="Grigoriev I."/>
        </authorList>
    </citation>
    <scope>NUCLEOTIDE SEQUENCE</scope>
    <source>
        <strain evidence="2">CBS 269.34</strain>
    </source>
</reference>
<keyword evidence="3" id="KW-1185">Reference proteome</keyword>
<accession>A0A6A6QIR5</accession>
<evidence type="ECO:0000256" key="1">
    <source>
        <dbReference type="SAM" id="MobiDB-lite"/>
    </source>
</evidence>
<protein>
    <submittedName>
        <fullName evidence="2">Uncharacterized protein</fullName>
    </submittedName>
</protein>
<dbReference type="Proteomes" id="UP000799750">
    <property type="component" value="Unassembled WGS sequence"/>
</dbReference>
<sequence length="80" mass="8603">MSQSQVLAQGAYSEAAQQNFTSQFDVDHPNDAMSTYARIMHEHTKVQLNTATSSARRRSQGVSPSLKTGLSVESVSSNGS</sequence>
<dbReference type="AlphaFoldDB" id="A0A6A6QIR5"/>
<evidence type="ECO:0000313" key="2">
    <source>
        <dbReference type="EMBL" id="KAF2491979.1"/>
    </source>
</evidence>
<feature type="region of interest" description="Disordered" evidence="1">
    <location>
        <begin position="47"/>
        <end position="80"/>
    </location>
</feature>
<dbReference type="EMBL" id="MU004194">
    <property type="protein sequence ID" value="KAF2491979.1"/>
    <property type="molecule type" value="Genomic_DNA"/>
</dbReference>
<gene>
    <name evidence="2" type="ORF">BU16DRAFT_99762</name>
</gene>
<dbReference type="OrthoDB" id="5218421at2759"/>